<dbReference type="InterPro" id="IPR010982">
    <property type="entry name" value="Lambda_DNA-bd_dom_sf"/>
</dbReference>
<dbReference type="PROSITE" id="PS50932">
    <property type="entry name" value="HTH_LACI_2"/>
    <property type="match status" value="1"/>
</dbReference>
<keyword evidence="2" id="KW-0238">DNA-binding</keyword>
<gene>
    <name evidence="5" type="primary">ccpA_1</name>
    <name evidence="5" type="ORF">J34TS1_31750</name>
</gene>
<dbReference type="GO" id="GO:0003700">
    <property type="term" value="F:DNA-binding transcription factor activity"/>
    <property type="evidence" value="ECO:0007669"/>
    <property type="project" value="TreeGrafter"/>
</dbReference>
<name>A0A919YFV8_9BACL</name>
<dbReference type="RefSeq" id="WP_212979069.1">
    <property type="nucleotide sequence ID" value="NZ_AP025343.1"/>
</dbReference>
<evidence type="ECO:0000313" key="6">
    <source>
        <dbReference type="Proteomes" id="UP000682811"/>
    </source>
</evidence>
<dbReference type="InterPro" id="IPR000843">
    <property type="entry name" value="HTH_LacI"/>
</dbReference>
<dbReference type="PROSITE" id="PS00356">
    <property type="entry name" value="HTH_LACI_1"/>
    <property type="match status" value="1"/>
</dbReference>
<evidence type="ECO:0000313" key="5">
    <source>
        <dbReference type="EMBL" id="GIO48410.1"/>
    </source>
</evidence>
<dbReference type="Pfam" id="PF00532">
    <property type="entry name" value="Peripla_BP_1"/>
    <property type="match status" value="1"/>
</dbReference>
<dbReference type="Gene3D" id="1.10.260.40">
    <property type="entry name" value="lambda repressor-like DNA-binding domains"/>
    <property type="match status" value="1"/>
</dbReference>
<dbReference type="PANTHER" id="PTHR30146">
    <property type="entry name" value="LACI-RELATED TRANSCRIPTIONAL REPRESSOR"/>
    <property type="match status" value="1"/>
</dbReference>
<feature type="domain" description="HTH lacI-type" evidence="4">
    <location>
        <begin position="4"/>
        <end position="58"/>
    </location>
</feature>
<dbReference type="PANTHER" id="PTHR30146:SF109">
    <property type="entry name" value="HTH-TYPE TRANSCRIPTIONAL REGULATOR GALS"/>
    <property type="match status" value="1"/>
</dbReference>
<keyword evidence="6" id="KW-1185">Reference proteome</keyword>
<dbReference type="Pfam" id="PF00356">
    <property type="entry name" value="LacI"/>
    <property type="match status" value="1"/>
</dbReference>
<proteinExistence type="predicted"/>
<sequence length="335" mass="36953">MNPPTIKDVAKAANVSVATVSRVLHNLTGFSDKTKQKVLQAVEELGYQPNAIARGLINKRTQTIGVLFPDVSSNFSSDILHGVEDAAHEKGFSVIVCNTAEDGKRTMKYLQVLREKQIDGIVFTSEFLKDEYYEALNDMRVPVVLVNTQTHKHMIPYVKVDDRQAAYQATDYLIRNGHREIAMISGTLTDPIAGTPRVEGYKQALADHGIEVDEDRIAYGNFGYESGRQAMHKLLAEAPSFTAVFAASDEMAVGAMGAAFEKGLKIPDDLSIIGYDDLNISRMIYPPLTTVHQPLADMGRLATEKLIALIENTSQVSSSIVSHYIVERQTVRKLP</sequence>
<keyword evidence="1" id="KW-0805">Transcription regulation</keyword>
<dbReference type="Proteomes" id="UP000682811">
    <property type="component" value="Unassembled WGS sequence"/>
</dbReference>
<dbReference type="GO" id="GO:0000976">
    <property type="term" value="F:transcription cis-regulatory region binding"/>
    <property type="evidence" value="ECO:0007669"/>
    <property type="project" value="TreeGrafter"/>
</dbReference>
<dbReference type="AlphaFoldDB" id="A0A919YFV8"/>
<comment type="caution">
    <text evidence="5">The sequence shown here is derived from an EMBL/GenBank/DDBJ whole genome shotgun (WGS) entry which is preliminary data.</text>
</comment>
<evidence type="ECO:0000259" key="4">
    <source>
        <dbReference type="PROSITE" id="PS50932"/>
    </source>
</evidence>
<dbReference type="InterPro" id="IPR001761">
    <property type="entry name" value="Peripla_BP/Lac1_sug-bd_dom"/>
</dbReference>
<keyword evidence="3" id="KW-0804">Transcription</keyword>
<dbReference type="CDD" id="cd19975">
    <property type="entry name" value="PBP1_CcpA-like"/>
    <property type="match status" value="1"/>
</dbReference>
<evidence type="ECO:0000256" key="1">
    <source>
        <dbReference type="ARBA" id="ARBA00023015"/>
    </source>
</evidence>
<accession>A0A919YFV8</accession>
<organism evidence="5 6">
    <name type="scientific">Paenibacillus azoreducens</name>
    <dbReference type="NCBI Taxonomy" id="116718"/>
    <lineage>
        <taxon>Bacteria</taxon>
        <taxon>Bacillati</taxon>
        <taxon>Bacillota</taxon>
        <taxon>Bacilli</taxon>
        <taxon>Bacillales</taxon>
        <taxon>Paenibacillaceae</taxon>
        <taxon>Paenibacillus</taxon>
    </lineage>
</organism>
<dbReference type="InterPro" id="IPR028082">
    <property type="entry name" value="Peripla_BP_I"/>
</dbReference>
<evidence type="ECO:0000256" key="3">
    <source>
        <dbReference type="ARBA" id="ARBA00023163"/>
    </source>
</evidence>
<dbReference type="SUPFAM" id="SSF47413">
    <property type="entry name" value="lambda repressor-like DNA-binding domains"/>
    <property type="match status" value="1"/>
</dbReference>
<reference evidence="5 6" key="1">
    <citation type="submission" date="2021-03" db="EMBL/GenBank/DDBJ databases">
        <title>Antimicrobial resistance genes in bacteria isolated from Japanese honey, and their potential for conferring macrolide and lincosamide resistance in the American foulbrood pathogen Paenibacillus larvae.</title>
        <authorList>
            <person name="Okamoto M."/>
            <person name="Kumagai M."/>
            <person name="Kanamori H."/>
            <person name="Takamatsu D."/>
        </authorList>
    </citation>
    <scope>NUCLEOTIDE SEQUENCE [LARGE SCALE GENOMIC DNA]</scope>
    <source>
        <strain evidence="5 6">J34TS1</strain>
    </source>
</reference>
<evidence type="ECO:0000256" key="2">
    <source>
        <dbReference type="ARBA" id="ARBA00023125"/>
    </source>
</evidence>
<dbReference type="PRINTS" id="PR00036">
    <property type="entry name" value="HTHLACI"/>
</dbReference>
<protein>
    <submittedName>
        <fullName evidence="5">LacI family transcriptional regulator</fullName>
    </submittedName>
</protein>
<dbReference type="SUPFAM" id="SSF53822">
    <property type="entry name" value="Periplasmic binding protein-like I"/>
    <property type="match status" value="1"/>
</dbReference>
<dbReference type="CDD" id="cd01392">
    <property type="entry name" value="HTH_LacI"/>
    <property type="match status" value="1"/>
</dbReference>
<dbReference type="Gene3D" id="3.40.50.2300">
    <property type="match status" value="2"/>
</dbReference>
<dbReference type="EMBL" id="BORT01000013">
    <property type="protein sequence ID" value="GIO48410.1"/>
    <property type="molecule type" value="Genomic_DNA"/>
</dbReference>
<dbReference type="SMART" id="SM00354">
    <property type="entry name" value="HTH_LACI"/>
    <property type="match status" value="1"/>
</dbReference>